<proteinExistence type="predicted"/>
<comment type="caution">
    <text evidence="1">The sequence shown here is derived from an EMBL/GenBank/DDBJ whole genome shotgun (WGS) entry which is preliminary data.</text>
</comment>
<name>A0A834U0T9_9FABA</name>
<gene>
    <name evidence="1" type="ORF">G2W53_012569</name>
</gene>
<evidence type="ECO:0000313" key="2">
    <source>
        <dbReference type="Proteomes" id="UP000634136"/>
    </source>
</evidence>
<dbReference type="EMBL" id="JAAIUW010000005">
    <property type="protein sequence ID" value="KAF7830236.1"/>
    <property type="molecule type" value="Genomic_DNA"/>
</dbReference>
<accession>A0A834U0T9</accession>
<reference evidence="1" key="1">
    <citation type="submission" date="2020-09" db="EMBL/GenBank/DDBJ databases">
        <title>Genome-Enabled Discovery of Anthraquinone Biosynthesis in Senna tora.</title>
        <authorList>
            <person name="Kang S.-H."/>
            <person name="Pandey R.P."/>
            <person name="Lee C.-M."/>
            <person name="Sim J.-S."/>
            <person name="Jeong J.-T."/>
            <person name="Choi B.-S."/>
            <person name="Jung M."/>
            <person name="Ginzburg D."/>
            <person name="Zhao K."/>
            <person name="Won S.Y."/>
            <person name="Oh T.-J."/>
            <person name="Yu Y."/>
            <person name="Kim N.-H."/>
            <person name="Lee O.R."/>
            <person name="Lee T.-H."/>
            <person name="Bashyal P."/>
            <person name="Kim T.-S."/>
            <person name="Lee W.-H."/>
            <person name="Kawkins C."/>
            <person name="Kim C.-K."/>
            <person name="Kim J.S."/>
            <person name="Ahn B.O."/>
            <person name="Rhee S.Y."/>
            <person name="Sohng J.K."/>
        </authorList>
    </citation>
    <scope>NUCLEOTIDE SEQUENCE</scope>
    <source>
        <tissue evidence="1">Leaf</tissue>
    </source>
</reference>
<dbReference type="Proteomes" id="UP000634136">
    <property type="component" value="Unassembled WGS sequence"/>
</dbReference>
<keyword evidence="2" id="KW-1185">Reference proteome</keyword>
<sequence length="27" mass="3295">MAEYTEVVYYIRQTIYSQNEGERVNTH</sequence>
<evidence type="ECO:0000313" key="1">
    <source>
        <dbReference type="EMBL" id="KAF7830236.1"/>
    </source>
</evidence>
<dbReference type="AlphaFoldDB" id="A0A834U0T9"/>
<organism evidence="1 2">
    <name type="scientific">Senna tora</name>
    <dbReference type="NCBI Taxonomy" id="362788"/>
    <lineage>
        <taxon>Eukaryota</taxon>
        <taxon>Viridiplantae</taxon>
        <taxon>Streptophyta</taxon>
        <taxon>Embryophyta</taxon>
        <taxon>Tracheophyta</taxon>
        <taxon>Spermatophyta</taxon>
        <taxon>Magnoliopsida</taxon>
        <taxon>eudicotyledons</taxon>
        <taxon>Gunneridae</taxon>
        <taxon>Pentapetalae</taxon>
        <taxon>rosids</taxon>
        <taxon>fabids</taxon>
        <taxon>Fabales</taxon>
        <taxon>Fabaceae</taxon>
        <taxon>Caesalpinioideae</taxon>
        <taxon>Cassia clade</taxon>
        <taxon>Senna</taxon>
    </lineage>
</organism>
<protein>
    <submittedName>
        <fullName evidence="1">Uncharacterized protein</fullName>
    </submittedName>
</protein>